<keyword evidence="3" id="KW-1185">Reference proteome</keyword>
<organism evidence="2 3">
    <name type="scientific">Caerostris extrusa</name>
    <name type="common">Bark spider</name>
    <name type="synonym">Caerostris bankana</name>
    <dbReference type="NCBI Taxonomy" id="172846"/>
    <lineage>
        <taxon>Eukaryota</taxon>
        <taxon>Metazoa</taxon>
        <taxon>Ecdysozoa</taxon>
        <taxon>Arthropoda</taxon>
        <taxon>Chelicerata</taxon>
        <taxon>Arachnida</taxon>
        <taxon>Araneae</taxon>
        <taxon>Araneomorphae</taxon>
        <taxon>Entelegynae</taxon>
        <taxon>Araneoidea</taxon>
        <taxon>Araneidae</taxon>
        <taxon>Caerostris</taxon>
    </lineage>
</organism>
<dbReference type="Proteomes" id="UP001054945">
    <property type="component" value="Unassembled WGS sequence"/>
</dbReference>
<proteinExistence type="predicted"/>
<dbReference type="EMBL" id="BPLR01007526">
    <property type="protein sequence ID" value="GIY17600.1"/>
    <property type="molecule type" value="Genomic_DNA"/>
</dbReference>
<feature type="region of interest" description="Disordered" evidence="1">
    <location>
        <begin position="19"/>
        <end position="48"/>
    </location>
</feature>
<protein>
    <submittedName>
        <fullName evidence="2">Uncharacterized protein</fullName>
    </submittedName>
</protein>
<evidence type="ECO:0000256" key="1">
    <source>
        <dbReference type="SAM" id="MobiDB-lite"/>
    </source>
</evidence>
<name>A0AAV4RBK0_CAEEX</name>
<comment type="caution">
    <text evidence="2">The sequence shown here is derived from an EMBL/GenBank/DDBJ whole genome shotgun (WGS) entry which is preliminary data.</text>
</comment>
<accession>A0AAV4RBK0</accession>
<evidence type="ECO:0000313" key="3">
    <source>
        <dbReference type="Proteomes" id="UP001054945"/>
    </source>
</evidence>
<dbReference type="AlphaFoldDB" id="A0AAV4RBK0"/>
<reference evidence="2 3" key="1">
    <citation type="submission" date="2021-06" db="EMBL/GenBank/DDBJ databases">
        <title>Caerostris extrusa draft genome.</title>
        <authorList>
            <person name="Kono N."/>
            <person name="Arakawa K."/>
        </authorList>
    </citation>
    <scope>NUCLEOTIDE SEQUENCE [LARGE SCALE GENOMIC DNA]</scope>
</reference>
<gene>
    <name evidence="2" type="ORF">CEXT_778191</name>
</gene>
<sequence>MSVWSRGVDEYRLRFATSRAHPRNRPSSLKDGRHNHRPSKILQHSSGTTHLLDMEQKSRNTKGLPSIIRTNTLSLLTSLLTLTCTYPIFSLCTESSLILLTFEQNLILRHLGCSRVHG</sequence>
<evidence type="ECO:0000313" key="2">
    <source>
        <dbReference type="EMBL" id="GIY17600.1"/>
    </source>
</evidence>